<feature type="signal peptide" evidence="1">
    <location>
        <begin position="1"/>
        <end position="23"/>
    </location>
</feature>
<name>A0ABU6NS72_9BACI</name>
<sequence>MKYFVRLLVIAVISMLFASTASASDTRYNDAVNVGKMLNERNASLESAINSGDIKKIHTLYDDFTNYISKTEKAIGKVSRKTKRDKLMSTYVKPAKVTRERVIYEVSQYRLIHQMKGLYASGKIEQAKKDFAKLERLKKRSVEIKKKGGYKSLPSKIDKDLAKLTDRVKNTLFNGGTKRVSIEEAEFLILHDHIDSTEVEVKIIFFDEQLGAYRAKVGPKNERYGYWFLQVHPYTGVVGEVPIR</sequence>
<feature type="domain" description="SbsC C-terminal" evidence="2">
    <location>
        <begin position="26"/>
        <end position="96"/>
    </location>
</feature>
<gene>
    <name evidence="3" type="ORF">P9271_01260</name>
</gene>
<evidence type="ECO:0000313" key="4">
    <source>
        <dbReference type="Proteomes" id="UP001342826"/>
    </source>
</evidence>
<organism evidence="3 4">
    <name type="scientific">Metabacillus fastidiosus</name>
    <dbReference type="NCBI Taxonomy" id="1458"/>
    <lineage>
        <taxon>Bacteria</taxon>
        <taxon>Bacillati</taxon>
        <taxon>Bacillota</taxon>
        <taxon>Bacilli</taxon>
        <taxon>Bacillales</taxon>
        <taxon>Bacillaceae</taxon>
        <taxon>Metabacillus</taxon>
    </lineage>
</organism>
<keyword evidence="4" id="KW-1185">Reference proteome</keyword>
<dbReference type="Gene3D" id="1.20.58.780">
    <property type="match status" value="1"/>
</dbReference>
<evidence type="ECO:0000259" key="2">
    <source>
        <dbReference type="Pfam" id="PF18058"/>
    </source>
</evidence>
<proteinExistence type="predicted"/>
<dbReference type="Pfam" id="PF18058">
    <property type="entry name" value="SbsC_C"/>
    <property type="match status" value="1"/>
</dbReference>
<keyword evidence="1" id="KW-0732">Signal</keyword>
<dbReference type="Proteomes" id="UP001342826">
    <property type="component" value="Unassembled WGS sequence"/>
</dbReference>
<accession>A0ABU6NS72</accession>
<protein>
    <recommendedName>
        <fullName evidence="2">SbsC C-terminal domain-containing protein</fullName>
    </recommendedName>
</protein>
<evidence type="ECO:0000256" key="1">
    <source>
        <dbReference type="SAM" id="SignalP"/>
    </source>
</evidence>
<dbReference type="GeneID" id="301142462"/>
<evidence type="ECO:0000313" key="3">
    <source>
        <dbReference type="EMBL" id="MED4399990.1"/>
    </source>
</evidence>
<dbReference type="InterPro" id="IPR041378">
    <property type="entry name" value="S-layer_SbsC_C"/>
</dbReference>
<dbReference type="EMBL" id="JARTFS010000001">
    <property type="protein sequence ID" value="MED4399990.1"/>
    <property type="molecule type" value="Genomic_DNA"/>
</dbReference>
<feature type="chain" id="PRO_5046787138" description="SbsC C-terminal domain-containing protein" evidence="1">
    <location>
        <begin position="24"/>
        <end position="244"/>
    </location>
</feature>
<comment type="caution">
    <text evidence="3">The sequence shown here is derived from an EMBL/GenBank/DDBJ whole genome shotgun (WGS) entry which is preliminary data.</text>
</comment>
<dbReference type="RefSeq" id="WP_066233391.1">
    <property type="nucleotide sequence ID" value="NZ_JARTFQ010000005.1"/>
</dbReference>
<reference evidence="3 4" key="1">
    <citation type="submission" date="2023-03" db="EMBL/GenBank/DDBJ databases">
        <title>Bacillus Genome Sequencing.</title>
        <authorList>
            <person name="Dunlap C."/>
        </authorList>
    </citation>
    <scope>NUCLEOTIDE SEQUENCE [LARGE SCALE GENOMIC DNA]</scope>
    <source>
        <strain evidence="3 4">NRS-1717</strain>
    </source>
</reference>